<dbReference type="AlphaFoldDB" id="A0A8H3R5I0"/>
<protein>
    <submittedName>
        <fullName evidence="1">Uncharacterized protein</fullName>
    </submittedName>
</protein>
<organism evidence="1 2">
    <name type="scientific">Rhizophagus clarus</name>
    <dbReference type="NCBI Taxonomy" id="94130"/>
    <lineage>
        <taxon>Eukaryota</taxon>
        <taxon>Fungi</taxon>
        <taxon>Fungi incertae sedis</taxon>
        <taxon>Mucoromycota</taxon>
        <taxon>Glomeromycotina</taxon>
        <taxon>Glomeromycetes</taxon>
        <taxon>Glomerales</taxon>
        <taxon>Glomeraceae</taxon>
        <taxon>Rhizophagus</taxon>
    </lineage>
</organism>
<dbReference type="OrthoDB" id="2442580at2759"/>
<dbReference type="EMBL" id="BLAL01000357">
    <property type="protein sequence ID" value="GET04871.1"/>
    <property type="molecule type" value="Genomic_DNA"/>
</dbReference>
<dbReference type="Proteomes" id="UP000615446">
    <property type="component" value="Unassembled WGS sequence"/>
</dbReference>
<reference evidence="1" key="1">
    <citation type="submission" date="2019-10" db="EMBL/GenBank/DDBJ databases">
        <title>Conservation and host-specific expression of non-tandemly repeated heterogenous ribosome RNA gene in arbuscular mycorrhizal fungi.</title>
        <authorList>
            <person name="Maeda T."/>
            <person name="Kobayashi Y."/>
            <person name="Nakagawa T."/>
            <person name="Ezawa T."/>
            <person name="Yamaguchi K."/>
            <person name="Bino T."/>
            <person name="Nishimoto Y."/>
            <person name="Shigenobu S."/>
            <person name="Kawaguchi M."/>
        </authorList>
    </citation>
    <scope>NUCLEOTIDE SEQUENCE</scope>
    <source>
        <strain evidence="1">HR1</strain>
    </source>
</reference>
<evidence type="ECO:0000313" key="1">
    <source>
        <dbReference type="EMBL" id="GET04871.1"/>
    </source>
</evidence>
<accession>A0A8H3R5I0</accession>
<gene>
    <name evidence="1" type="ORF">RCL2_003116400</name>
</gene>
<evidence type="ECO:0000313" key="2">
    <source>
        <dbReference type="Proteomes" id="UP000615446"/>
    </source>
</evidence>
<name>A0A8H3R5I0_9GLOM</name>
<comment type="caution">
    <text evidence="1">The sequence shown here is derived from an EMBL/GenBank/DDBJ whole genome shotgun (WGS) entry which is preliminary data.</text>
</comment>
<proteinExistence type="predicted"/>
<sequence length="149" mass="16747">MSSLPIFERATPLFPRGGISPFCTWSVVHYPILPCESDYLPITNTVNKKRICCGNSELSVLVSGAIENIDGTELELWLQEITSLSFEHIIKKQENGPNHCEISFSAVMHFKSKKLETESSDKIRPPSDLSDTECFSLQPKTDDIPYQIV</sequence>